<gene>
    <name evidence="6" type="ORF">SAMN04489732_111112</name>
</gene>
<dbReference type="InterPro" id="IPR001647">
    <property type="entry name" value="HTH_TetR"/>
</dbReference>
<evidence type="ECO:0000313" key="6">
    <source>
        <dbReference type="EMBL" id="SEP47370.1"/>
    </source>
</evidence>
<evidence type="ECO:0000259" key="5">
    <source>
        <dbReference type="PROSITE" id="PS50977"/>
    </source>
</evidence>
<accession>A0A1H8Y504</accession>
<dbReference type="InterPro" id="IPR049445">
    <property type="entry name" value="TetR_SbtR-like_C"/>
</dbReference>
<dbReference type="Pfam" id="PF00440">
    <property type="entry name" value="TetR_N"/>
    <property type="match status" value="1"/>
</dbReference>
<evidence type="ECO:0000256" key="2">
    <source>
        <dbReference type="ARBA" id="ARBA00023125"/>
    </source>
</evidence>
<evidence type="ECO:0000256" key="3">
    <source>
        <dbReference type="ARBA" id="ARBA00023163"/>
    </source>
</evidence>
<dbReference type="SUPFAM" id="SSF46689">
    <property type="entry name" value="Homeodomain-like"/>
    <property type="match status" value="1"/>
</dbReference>
<reference evidence="6 7" key="1">
    <citation type="submission" date="2016-10" db="EMBL/GenBank/DDBJ databases">
        <authorList>
            <person name="de Groot N.N."/>
        </authorList>
    </citation>
    <scope>NUCLEOTIDE SEQUENCE [LARGE SCALE GENOMIC DNA]</scope>
    <source>
        <strain evidence="6 7">DSM 44993</strain>
    </source>
</reference>
<feature type="DNA-binding region" description="H-T-H motif" evidence="4">
    <location>
        <begin position="35"/>
        <end position="54"/>
    </location>
</feature>
<protein>
    <submittedName>
        <fullName evidence="6">DNA-binding transcriptional regulator, AcrR family</fullName>
    </submittedName>
</protein>
<evidence type="ECO:0000313" key="7">
    <source>
        <dbReference type="Proteomes" id="UP000198582"/>
    </source>
</evidence>
<dbReference type="OrthoDB" id="9795011at2"/>
<dbReference type="RefSeq" id="WP_091620579.1">
    <property type="nucleotide sequence ID" value="NZ_FOEF01000011.1"/>
</dbReference>
<dbReference type="Proteomes" id="UP000198582">
    <property type="component" value="Unassembled WGS sequence"/>
</dbReference>
<proteinExistence type="predicted"/>
<feature type="domain" description="HTH tetR-type" evidence="5">
    <location>
        <begin position="13"/>
        <end position="72"/>
    </location>
</feature>
<dbReference type="Gene3D" id="1.10.357.10">
    <property type="entry name" value="Tetracycline Repressor, domain 2"/>
    <property type="match status" value="1"/>
</dbReference>
<dbReference type="InterPro" id="IPR009057">
    <property type="entry name" value="Homeodomain-like_sf"/>
</dbReference>
<dbReference type="GO" id="GO:0003700">
    <property type="term" value="F:DNA-binding transcription factor activity"/>
    <property type="evidence" value="ECO:0007669"/>
    <property type="project" value="TreeGrafter"/>
</dbReference>
<dbReference type="PROSITE" id="PS50977">
    <property type="entry name" value="HTH_TETR_2"/>
    <property type="match status" value="1"/>
</dbReference>
<dbReference type="EMBL" id="FOEF01000011">
    <property type="protein sequence ID" value="SEP47370.1"/>
    <property type="molecule type" value="Genomic_DNA"/>
</dbReference>
<keyword evidence="7" id="KW-1185">Reference proteome</keyword>
<name>A0A1H8Y504_9PSEU</name>
<sequence>MAEEGKPLRADARLNQDRLLEAAARAFAREGVGASLKAVAKDAGVGIGTLYRRFPTRETLVEATYRNEVARLCGSVPDLLETTDPADALRIWMDRFVAFMAAKHGMADTLKAVLTADGDLRMRTRDLLTDALETLLSAGIAKGVLRRDVDANDVLMGLGGVTLIAGEPGQEALASRLLNLLVDGLRYQSP</sequence>
<organism evidence="6 7">
    <name type="scientific">Amycolatopsis saalfeldensis</name>
    <dbReference type="NCBI Taxonomy" id="394193"/>
    <lineage>
        <taxon>Bacteria</taxon>
        <taxon>Bacillati</taxon>
        <taxon>Actinomycetota</taxon>
        <taxon>Actinomycetes</taxon>
        <taxon>Pseudonocardiales</taxon>
        <taxon>Pseudonocardiaceae</taxon>
        <taxon>Amycolatopsis</taxon>
    </lineage>
</organism>
<dbReference type="InterPro" id="IPR050109">
    <property type="entry name" value="HTH-type_TetR-like_transc_reg"/>
</dbReference>
<dbReference type="PANTHER" id="PTHR30055">
    <property type="entry name" value="HTH-TYPE TRANSCRIPTIONAL REGULATOR RUTR"/>
    <property type="match status" value="1"/>
</dbReference>
<dbReference type="GO" id="GO:0000976">
    <property type="term" value="F:transcription cis-regulatory region binding"/>
    <property type="evidence" value="ECO:0007669"/>
    <property type="project" value="TreeGrafter"/>
</dbReference>
<keyword evidence="1" id="KW-0805">Transcription regulation</keyword>
<dbReference type="PRINTS" id="PR00455">
    <property type="entry name" value="HTHTETR"/>
</dbReference>
<dbReference type="InterPro" id="IPR036271">
    <property type="entry name" value="Tet_transcr_reg_TetR-rel_C_sf"/>
</dbReference>
<keyword evidence="2 4" id="KW-0238">DNA-binding</keyword>
<dbReference type="Pfam" id="PF21597">
    <property type="entry name" value="TetR_C_43"/>
    <property type="match status" value="1"/>
</dbReference>
<evidence type="ECO:0000256" key="1">
    <source>
        <dbReference type="ARBA" id="ARBA00023015"/>
    </source>
</evidence>
<dbReference type="PANTHER" id="PTHR30055:SF234">
    <property type="entry name" value="HTH-TYPE TRANSCRIPTIONAL REGULATOR BETI"/>
    <property type="match status" value="1"/>
</dbReference>
<dbReference type="SUPFAM" id="SSF48498">
    <property type="entry name" value="Tetracyclin repressor-like, C-terminal domain"/>
    <property type="match status" value="1"/>
</dbReference>
<dbReference type="AlphaFoldDB" id="A0A1H8Y504"/>
<dbReference type="STRING" id="394193.SAMN04489732_111112"/>
<keyword evidence="3" id="KW-0804">Transcription</keyword>
<evidence type="ECO:0000256" key="4">
    <source>
        <dbReference type="PROSITE-ProRule" id="PRU00335"/>
    </source>
</evidence>